<evidence type="ECO:0000313" key="3">
    <source>
        <dbReference type="EMBL" id="KAF1720639.1"/>
    </source>
</evidence>
<sequence>MTQRSAFARRPLAAALFVALIAPGMAFAQTAKEKALEARVADLERQVQLLLSAQQQQQTQITTTQEQVTQVQAKQATAPAAVPAGKQPIQNTTILTASNPGSTFSYGGFIKMDAMVTDTSDGRIADGNSGRLFYVPSTIPVGGPTADGGDVYTDFHAQFSRFWLSADHVTDNGDKFKGFVEMDFFGGGSNALAGNETATNTYAVSLRHAYVSWNNWLAGQTWSNFMDVAALPDAVDFVGPTDGTVFVRQAQVRYTKGPWSFSIENPQTTVTPYLTGARFNSGDNAAPDVTARWLTKGDWGHFTVAGMVRQFKVLDETDTGASVSVSGKFNLGKSDDIRYAVNAGQGIGRYLAFGVGSDVVTEANGDINALDGYGGFVAWRHVFSPKVRTNLMYAASHFDNDAALTGFGVTERTQSMHANVIYSPFPKLDIGAELIYGQRSLEDDREGDLKRLHTTVKYTF</sequence>
<organism evidence="3 4">
    <name type="scientific">Pseudoxanthomonas japonensis</name>
    <dbReference type="NCBI Taxonomy" id="69284"/>
    <lineage>
        <taxon>Bacteria</taxon>
        <taxon>Pseudomonadati</taxon>
        <taxon>Pseudomonadota</taxon>
        <taxon>Gammaproteobacteria</taxon>
        <taxon>Lysobacterales</taxon>
        <taxon>Lysobacteraceae</taxon>
        <taxon>Pseudoxanthomonas</taxon>
    </lineage>
</organism>
<dbReference type="SUPFAM" id="SSF56935">
    <property type="entry name" value="Porins"/>
    <property type="match status" value="1"/>
</dbReference>
<dbReference type="Pfam" id="PF19577">
    <property type="entry name" value="DcaP"/>
    <property type="match status" value="1"/>
</dbReference>
<keyword evidence="4" id="KW-1185">Reference proteome</keyword>
<feature type="coiled-coil region" evidence="1">
    <location>
        <begin position="33"/>
        <end position="60"/>
    </location>
</feature>
<keyword evidence="2" id="KW-0732">Signal</keyword>
<feature type="chain" id="PRO_5045672520" description="Porin" evidence="2">
    <location>
        <begin position="29"/>
        <end position="460"/>
    </location>
</feature>
<evidence type="ECO:0000313" key="4">
    <source>
        <dbReference type="Proteomes" id="UP000781710"/>
    </source>
</evidence>
<proteinExistence type="predicted"/>
<dbReference type="Proteomes" id="UP000781710">
    <property type="component" value="Unassembled WGS sequence"/>
</dbReference>
<accession>A0ABQ6ZCB4</accession>
<gene>
    <name evidence="3" type="ORF">CSC78_18490</name>
</gene>
<reference evidence="3 4" key="1">
    <citation type="submission" date="2017-10" db="EMBL/GenBank/DDBJ databases">
        <title>Whole genome sequencing of members of genus Pseudoxanthomonas.</title>
        <authorList>
            <person name="Kumar S."/>
            <person name="Bansal K."/>
            <person name="Kaur A."/>
            <person name="Patil P."/>
            <person name="Sharma S."/>
            <person name="Patil P.B."/>
        </authorList>
    </citation>
    <scope>NUCLEOTIDE SEQUENCE [LARGE SCALE GENOMIC DNA]</scope>
    <source>
        <strain evidence="3 4">DSM 17109</strain>
    </source>
</reference>
<comment type="caution">
    <text evidence="3">The sequence shown here is derived from an EMBL/GenBank/DDBJ whole genome shotgun (WGS) entry which is preliminary data.</text>
</comment>
<evidence type="ECO:0008006" key="5">
    <source>
        <dbReference type="Google" id="ProtNLM"/>
    </source>
</evidence>
<feature type="signal peptide" evidence="2">
    <location>
        <begin position="1"/>
        <end position="28"/>
    </location>
</feature>
<keyword evidence="1" id="KW-0175">Coiled coil</keyword>
<name>A0ABQ6ZCB4_9GAMM</name>
<evidence type="ECO:0000256" key="2">
    <source>
        <dbReference type="SAM" id="SignalP"/>
    </source>
</evidence>
<evidence type="ECO:0000256" key="1">
    <source>
        <dbReference type="SAM" id="Coils"/>
    </source>
</evidence>
<dbReference type="EMBL" id="PDWW01000043">
    <property type="protein sequence ID" value="KAF1720639.1"/>
    <property type="molecule type" value="Genomic_DNA"/>
</dbReference>
<dbReference type="InterPro" id="IPR045748">
    <property type="entry name" value="DcaP"/>
</dbReference>
<protein>
    <recommendedName>
        <fullName evidence="5">Porin</fullName>
    </recommendedName>
</protein>
<dbReference type="RefSeq" id="WP_162339340.1">
    <property type="nucleotide sequence ID" value="NZ_CP171632.1"/>
</dbReference>